<protein>
    <submittedName>
        <fullName evidence="2">Tetratricopeptide repeat protein</fullName>
    </submittedName>
</protein>
<feature type="transmembrane region" description="Helical" evidence="1">
    <location>
        <begin position="357"/>
        <end position="376"/>
    </location>
</feature>
<evidence type="ECO:0000313" key="3">
    <source>
        <dbReference type="Proteomes" id="UP000714420"/>
    </source>
</evidence>
<dbReference type="InterPro" id="IPR011990">
    <property type="entry name" value="TPR-like_helical_dom_sf"/>
</dbReference>
<dbReference type="SMART" id="SM00028">
    <property type="entry name" value="TPR"/>
    <property type="match status" value="3"/>
</dbReference>
<evidence type="ECO:0000256" key="1">
    <source>
        <dbReference type="SAM" id="Phobius"/>
    </source>
</evidence>
<evidence type="ECO:0000313" key="2">
    <source>
        <dbReference type="EMBL" id="NPD92600.1"/>
    </source>
</evidence>
<sequence length="520" mass="59719">MCASFKSLVCIFVIIILSACGGHEYPASLLTVDSLSMVRPDSAIMVLRGLEERQSSFSVADSMYFRLLKIKVSDKLYVKQKSDHEILEIVKYYENGGDPRLLPLAYCYAGRVSFDMNKFSEAFDYYNLCLGTAEMDRDIDLVSLVCSQMGRILQRCKLPMAGVEAYQCAYRCDVVRGNVQDLMFDLRDIAICYYNADKYDSAYHYFSMGTRLAEINKDTMLLSCIRLKQGSMCINLGRYDEAERYFDFVKSVGDSLDHNALLELYAKLYSRTGRIEDAFACYEELQDKGSIFGKHVAHEGLYRYYTYMGDKSKADYHLMCSDSLRREIREIESTENIAGKDMAFKKLFVKGRNDSCAILISAVFLLAVLCITVIYLRKRKFSEDVTCNENAVSGIMKKKTRHVVDEDYLFESSIYQKLHSLIHCGNTSEVRMTENDWQALDDVINRTYVGFKRKIFLKYDISQVEYRICMLIKINVSVKYIGMLTNMSVSSVTNVRTRLYKKFFGIDGKAGDTDKFIRSL</sequence>
<dbReference type="PROSITE" id="PS51257">
    <property type="entry name" value="PROKAR_LIPOPROTEIN"/>
    <property type="match status" value="1"/>
</dbReference>
<organism evidence="2 3">
    <name type="scientific">Xylanibacter muris</name>
    <dbReference type="NCBI Taxonomy" id="2736290"/>
    <lineage>
        <taxon>Bacteria</taxon>
        <taxon>Pseudomonadati</taxon>
        <taxon>Bacteroidota</taxon>
        <taxon>Bacteroidia</taxon>
        <taxon>Bacteroidales</taxon>
        <taxon>Prevotellaceae</taxon>
        <taxon>Xylanibacter</taxon>
    </lineage>
</organism>
<dbReference type="SUPFAM" id="SSF48452">
    <property type="entry name" value="TPR-like"/>
    <property type="match status" value="1"/>
</dbReference>
<comment type="caution">
    <text evidence="2">The sequence shown here is derived from an EMBL/GenBank/DDBJ whole genome shotgun (WGS) entry which is preliminary data.</text>
</comment>
<dbReference type="RefSeq" id="WP_172275932.1">
    <property type="nucleotide sequence ID" value="NZ_CASGMU010000013.1"/>
</dbReference>
<keyword evidence="1" id="KW-1133">Transmembrane helix</keyword>
<keyword evidence="3" id="KW-1185">Reference proteome</keyword>
<keyword evidence="1" id="KW-0812">Transmembrane</keyword>
<dbReference type="Proteomes" id="UP000714420">
    <property type="component" value="Unassembled WGS sequence"/>
</dbReference>
<gene>
    <name evidence="2" type="ORF">HPS56_09655</name>
</gene>
<accession>A0ABX2AN93</accession>
<reference evidence="2 3" key="1">
    <citation type="submission" date="2020-05" db="EMBL/GenBank/DDBJ databases">
        <title>Distinct polysaccharide utilization as determinants for interspecies competition between intestinal Prevotella spp.</title>
        <authorList>
            <person name="Galvez E.J.C."/>
            <person name="Iljazovic A."/>
            <person name="Strowig T."/>
        </authorList>
    </citation>
    <scope>NUCLEOTIDE SEQUENCE [LARGE SCALE GENOMIC DNA]</scope>
    <source>
        <strain evidence="2 3">PMUR</strain>
    </source>
</reference>
<dbReference type="Gene3D" id="1.25.40.10">
    <property type="entry name" value="Tetratricopeptide repeat domain"/>
    <property type="match status" value="1"/>
</dbReference>
<dbReference type="InterPro" id="IPR019734">
    <property type="entry name" value="TPR_rpt"/>
</dbReference>
<dbReference type="EMBL" id="JABKKF010000009">
    <property type="protein sequence ID" value="NPD92600.1"/>
    <property type="molecule type" value="Genomic_DNA"/>
</dbReference>
<name>A0ABX2AN93_9BACT</name>
<keyword evidence="1" id="KW-0472">Membrane</keyword>
<proteinExistence type="predicted"/>